<evidence type="ECO:0000259" key="8">
    <source>
        <dbReference type="Pfam" id="PF09335"/>
    </source>
</evidence>
<dbReference type="Pfam" id="PF09335">
    <property type="entry name" value="VTT_dom"/>
    <property type="match status" value="1"/>
</dbReference>
<accession>A0A0S2M0K8</accession>
<evidence type="ECO:0000256" key="4">
    <source>
        <dbReference type="ARBA" id="ARBA00022692"/>
    </source>
</evidence>
<evidence type="ECO:0000256" key="5">
    <source>
        <dbReference type="ARBA" id="ARBA00022989"/>
    </source>
</evidence>
<evidence type="ECO:0000313" key="10">
    <source>
        <dbReference type="Proteomes" id="UP000059574"/>
    </source>
</evidence>
<feature type="transmembrane region" description="Helical" evidence="7">
    <location>
        <begin position="136"/>
        <end position="161"/>
    </location>
</feature>
<dbReference type="EMBL" id="CP013200">
    <property type="protein sequence ID" value="ALO67126.1"/>
    <property type="molecule type" value="Genomic_DNA"/>
</dbReference>
<feature type="transmembrane region" description="Helical" evidence="7">
    <location>
        <begin position="167"/>
        <end position="184"/>
    </location>
</feature>
<reference evidence="9 10" key="2">
    <citation type="journal article" date="2016" name="J. Biotechnol.">
        <title>Complete genome sequence of Arthrobacter alpinus ERGS4:06, a yellow pigmented bacterium tolerant to cold and radiations isolated from Sikkim Himalaya.</title>
        <authorList>
            <person name="Kumar R."/>
            <person name="Singh D."/>
            <person name="Swarnkar M.K."/>
            <person name="Singh A.K."/>
            <person name="Kumar S."/>
        </authorList>
    </citation>
    <scope>NUCLEOTIDE SEQUENCE [LARGE SCALE GENOMIC DNA]</scope>
    <source>
        <strain evidence="9 10">ERGS4:06</strain>
    </source>
</reference>
<feature type="transmembrane region" description="Helical" evidence="7">
    <location>
        <begin position="12"/>
        <end position="31"/>
    </location>
</feature>
<comment type="similarity">
    <text evidence="2 7">Belongs to the DedA family.</text>
</comment>
<sequence length="216" mass="23120">MTDFLMAAAGQPWAYVVVVVFCLLDGFFPPIPSETLVVGAAALAVNHGWSALSLLVLTAAVGAFLGDNVAYMIGRHLGKHRFAWLRRPMMQRAFAKAETELEQRAVSMILVARFLPVARVAVNLTAGATRYNRRRFVAVSALSATLWAIYSVAIGALAGSWLREHPLLGLIGAMLVAGLLGIVLDKTLGAFRARRGATNSKPEPEPARSLAAANLL</sequence>
<feature type="domain" description="VTT" evidence="8">
    <location>
        <begin position="31"/>
        <end position="156"/>
    </location>
</feature>
<comment type="subcellular location">
    <subcellularLocation>
        <location evidence="1 7">Cell membrane</location>
        <topology evidence="1 7">Multi-pass membrane protein</topology>
    </subcellularLocation>
</comment>
<dbReference type="AlphaFoldDB" id="A0A0S2M0K8"/>
<keyword evidence="5 7" id="KW-1133">Transmembrane helix</keyword>
<evidence type="ECO:0000256" key="7">
    <source>
        <dbReference type="RuleBase" id="RU367016"/>
    </source>
</evidence>
<protein>
    <recommendedName>
        <fullName evidence="8">VTT domain-containing protein</fullName>
    </recommendedName>
</protein>
<dbReference type="GO" id="GO:0005886">
    <property type="term" value="C:plasma membrane"/>
    <property type="evidence" value="ECO:0007669"/>
    <property type="project" value="UniProtKB-SubCell"/>
</dbReference>
<keyword evidence="6 7" id="KW-0472">Membrane</keyword>
<evidence type="ECO:0000256" key="6">
    <source>
        <dbReference type="ARBA" id="ARBA00023136"/>
    </source>
</evidence>
<dbReference type="Proteomes" id="UP000059574">
    <property type="component" value="Chromosome"/>
</dbReference>
<name>A0A0S2M0K8_9MICC</name>
<evidence type="ECO:0000256" key="1">
    <source>
        <dbReference type="ARBA" id="ARBA00004651"/>
    </source>
</evidence>
<organism evidence="9 10">
    <name type="scientific">Arthrobacter alpinus</name>
    <dbReference type="NCBI Taxonomy" id="656366"/>
    <lineage>
        <taxon>Bacteria</taxon>
        <taxon>Bacillati</taxon>
        <taxon>Actinomycetota</taxon>
        <taxon>Actinomycetes</taxon>
        <taxon>Micrococcales</taxon>
        <taxon>Micrococcaceae</taxon>
        <taxon>Arthrobacter</taxon>
    </lineage>
</organism>
<keyword evidence="4 7" id="KW-0812">Transmembrane</keyword>
<dbReference type="RefSeq" id="WP_062289301.1">
    <property type="nucleotide sequence ID" value="NZ_CP013200.1"/>
</dbReference>
<proteinExistence type="inferred from homology"/>
<evidence type="ECO:0000313" key="9">
    <source>
        <dbReference type="EMBL" id="ALO67126.1"/>
    </source>
</evidence>
<dbReference type="OrthoDB" id="162303at2"/>
<dbReference type="InterPro" id="IPR032818">
    <property type="entry name" value="DedA-like"/>
</dbReference>
<dbReference type="PANTHER" id="PTHR30353:SF15">
    <property type="entry name" value="INNER MEMBRANE PROTEIN YABI"/>
    <property type="match status" value="1"/>
</dbReference>
<reference evidence="10" key="1">
    <citation type="submission" date="2015-11" db="EMBL/GenBank/DDBJ databases">
        <authorList>
            <person name="Kumar R."/>
            <person name="Singh D."/>
            <person name="Swarnkar M.K."/>
            <person name="Singh A.K."/>
            <person name="Kumar S."/>
        </authorList>
    </citation>
    <scope>NUCLEOTIDE SEQUENCE [LARGE SCALE GENOMIC DNA]</scope>
    <source>
        <strain evidence="10">ERGS4:06</strain>
    </source>
</reference>
<gene>
    <name evidence="9" type="ORF">AS189_12205</name>
</gene>
<dbReference type="InterPro" id="IPR032816">
    <property type="entry name" value="VTT_dom"/>
</dbReference>
<keyword evidence="3 7" id="KW-1003">Cell membrane</keyword>
<feature type="transmembrane region" description="Helical" evidence="7">
    <location>
        <begin position="51"/>
        <end position="73"/>
    </location>
</feature>
<dbReference type="PANTHER" id="PTHR30353">
    <property type="entry name" value="INNER MEMBRANE PROTEIN DEDA-RELATED"/>
    <property type="match status" value="1"/>
</dbReference>
<evidence type="ECO:0000256" key="3">
    <source>
        <dbReference type="ARBA" id="ARBA00022475"/>
    </source>
</evidence>
<evidence type="ECO:0000256" key="2">
    <source>
        <dbReference type="ARBA" id="ARBA00010792"/>
    </source>
</evidence>